<organism evidence="7 8">
    <name type="scientific">Perca fluviatilis</name>
    <name type="common">European perch</name>
    <dbReference type="NCBI Taxonomy" id="8168"/>
    <lineage>
        <taxon>Eukaryota</taxon>
        <taxon>Metazoa</taxon>
        <taxon>Chordata</taxon>
        <taxon>Craniata</taxon>
        <taxon>Vertebrata</taxon>
        <taxon>Euteleostomi</taxon>
        <taxon>Actinopterygii</taxon>
        <taxon>Neopterygii</taxon>
        <taxon>Teleostei</taxon>
        <taxon>Neoteleostei</taxon>
        <taxon>Acanthomorphata</taxon>
        <taxon>Eupercaria</taxon>
        <taxon>Perciformes</taxon>
        <taxon>Percoidei</taxon>
        <taxon>Percidae</taxon>
        <taxon>Percinae</taxon>
        <taxon>Perca</taxon>
    </lineage>
</organism>
<evidence type="ECO:0000256" key="1">
    <source>
        <dbReference type="ARBA" id="ARBA00004514"/>
    </source>
</evidence>
<evidence type="ECO:0000256" key="4">
    <source>
        <dbReference type="ARBA" id="ARBA00022859"/>
    </source>
</evidence>
<dbReference type="PROSITE" id="PS51830">
    <property type="entry name" value="FIIND"/>
    <property type="match status" value="1"/>
</dbReference>
<evidence type="ECO:0000313" key="8">
    <source>
        <dbReference type="Proteomes" id="UP000465112"/>
    </source>
</evidence>
<sequence>MLNDCVSAMSKRKAEEEQTMDDPEKLKQAPKANDNISFTPELVPEAWKRAYRYKCPGPGVFRCALTEMVFVMAQEAELLYSTVIWDDNITQSAGKKRAGLLFKLTCSVDDAVSQIHLPHCETEDALAIEGLLSVANISDDGVVFLEPLEVTDTHVLVKVPNLSTFGLVRDIRRFMKSQRLGKAKVLLFHRTPWPNVEILDVIMLPSNVPLTEVKSVSQHREVDQVDVPPECVISYDQLYSVRTSPDEHKTQPHNEKFWPDYGPNYHSKFEIFLRTIPDKLTVMISDQAKKDIWKSEVHLPGML</sequence>
<keyword evidence="4" id="KW-0391">Immunity</keyword>
<accession>A0A6A5F7H0</accession>
<name>A0A6A5F7H0_PERFL</name>
<dbReference type="InterPro" id="IPR051249">
    <property type="entry name" value="NLRP_Inflammasome"/>
</dbReference>
<reference evidence="7 8" key="1">
    <citation type="submission" date="2019-06" db="EMBL/GenBank/DDBJ databases">
        <title>A chromosome-scale genome assembly of the European perch, Perca fluviatilis.</title>
        <authorList>
            <person name="Roques C."/>
            <person name="Zahm M."/>
            <person name="Cabau C."/>
            <person name="Klopp C."/>
            <person name="Bouchez O."/>
            <person name="Donnadieu C."/>
            <person name="Kuhl H."/>
            <person name="Gislard M."/>
            <person name="Guendouz S."/>
            <person name="Journot L."/>
            <person name="Haffray P."/>
            <person name="Bestin A."/>
            <person name="Morvezen R."/>
            <person name="Feron R."/>
            <person name="Wen M."/>
            <person name="Jouanno E."/>
            <person name="Herpin A."/>
            <person name="Schartl M."/>
            <person name="Postlethwait J."/>
            <person name="Schaerlinger B."/>
            <person name="Chardard D."/>
            <person name="Lecocq T."/>
            <person name="Poncet C."/>
            <person name="Jaffrelo L."/>
            <person name="Lampietro C."/>
            <person name="Guiguen Y."/>
        </authorList>
    </citation>
    <scope>NUCLEOTIDE SEQUENCE [LARGE SCALE GENOMIC DNA]</scope>
    <source>
        <tissue evidence="7">Blood</tissue>
    </source>
</reference>
<evidence type="ECO:0000259" key="6">
    <source>
        <dbReference type="PROSITE" id="PS51830"/>
    </source>
</evidence>
<evidence type="ECO:0000256" key="5">
    <source>
        <dbReference type="SAM" id="MobiDB-lite"/>
    </source>
</evidence>
<dbReference type="EMBL" id="VHII01000010">
    <property type="protein sequence ID" value="KAF1385103.1"/>
    <property type="molecule type" value="Genomic_DNA"/>
</dbReference>
<keyword evidence="3" id="KW-0399">Innate immunity</keyword>
<keyword evidence="2" id="KW-0963">Cytoplasm</keyword>
<dbReference type="Pfam" id="PF23679">
    <property type="entry name" value="UPA-FIIND"/>
    <property type="match status" value="1"/>
</dbReference>
<gene>
    <name evidence="7" type="ORF">PFLUV_G00127110</name>
</gene>
<feature type="compositionally biased region" description="Basic and acidic residues" evidence="5">
    <location>
        <begin position="12"/>
        <end position="27"/>
    </location>
</feature>
<dbReference type="Proteomes" id="UP000465112">
    <property type="component" value="Chromosome 10"/>
</dbReference>
<comment type="subcellular location">
    <subcellularLocation>
        <location evidence="1">Cytoplasm</location>
        <location evidence="1">Cytosol</location>
    </subcellularLocation>
</comment>
<keyword evidence="8" id="KW-1185">Reference proteome</keyword>
<evidence type="ECO:0000256" key="3">
    <source>
        <dbReference type="ARBA" id="ARBA00022588"/>
    </source>
</evidence>
<dbReference type="InterPro" id="IPR025307">
    <property type="entry name" value="FIIND_dom"/>
</dbReference>
<evidence type="ECO:0000256" key="2">
    <source>
        <dbReference type="ARBA" id="ARBA00022490"/>
    </source>
</evidence>
<dbReference type="PANTHER" id="PTHR46985:SF2">
    <property type="entry name" value="APOPTOSIS-ASSOCIATED SPECK-LIKE PROTEIN CONTAINING A CARD"/>
    <property type="match status" value="1"/>
</dbReference>
<proteinExistence type="predicted"/>
<comment type="caution">
    <text evidence="7">The sequence shown here is derived from an EMBL/GenBank/DDBJ whole genome shotgun (WGS) entry which is preliminary data.</text>
</comment>
<dbReference type="GO" id="GO:0045087">
    <property type="term" value="P:innate immune response"/>
    <property type="evidence" value="ECO:0007669"/>
    <property type="project" value="UniProtKB-KW"/>
</dbReference>
<feature type="domain" description="FIIND" evidence="6">
    <location>
        <begin position="32"/>
        <end position="303"/>
    </location>
</feature>
<evidence type="ECO:0000313" key="7">
    <source>
        <dbReference type="EMBL" id="KAF1385103.1"/>
    </source>
</evidence>
<feature type="region of interest" description="Disordered" evidence="5">
    <location>
        <begin position="1"/>
        <end position="31"/>
    </location>
</feature>
<protein>
    <recommendedName>
        <fullName evidence="6">FIIND domain-containing protein</fullName>
    </recommendedName>
</protein>
<dbReference type="OrthoDB" id="8891580at2759"/>
<dbReference type="AlphaFoldDB" id="A0A6A5F7H0"/>
<dbReference type="PANTHER" id="PTHR46985">
    <property type="entry name" value="NACHT, LRR AND PYD DOMAINS-CONTAINING PROTEIN 1"/>
    <property type="match status" value="1"/>
</dbReference>
<dbReference type="Pfam" id="PF13553">
    <property type="entry name" value="FIIND"/>
    <property type="match status" value="1"/>
</dbReference>
<dbReference type="GO" id="GO:0005829">
    <property type="term" value="C:cytosol"/>
    <property type="evidence" value="ECO:0007669"/>
    <property type="project" value="UniProtKB-SubCell"/>
</dbReference>